<proteinExistence type="predicted"/>
<dbReference type="Pfam" id="PF10295">
    <property type="entry name" value="DUF2406"/>
    <property type="match status" value="1"/>
</dbReference>
<name>A0AA39CP47_9EURO</name>
<feature type="region of interest" description="Disordered" evidence="1">
    <location>
        <begin position="1"/>
        <end position="369"/>
    </location>
</feature>
<dbReference type="InterPro" id="IPR018809">
    <property type="entry name" value="DUF2406"/>
</dbReference>
<dbReference type="PANTHER" id="PTHR28186">
    <property type="entry name" value="MEIOTICALLY UP-REGULATED GENE 9 PROTEIN"/>
    <property type="match status" value="1"/>
</dbReference>
<dbReference type="EMBL" id="JAPDRK010000002">
    <property type="protein sequence ID" value="KAJ9615431.1"/>
    <property type="molecule type" value="Genomic_DNA"/>
</dbReference>
<evidence type="ECO:0000313" key="3">
    <source>
        <dbReference type="Proteomes" id="UP001172673"/>
    </source>
</evidence>
<feature type="compositionally biased region" description="Polar residues" evidence="1">
    <location>
        <begin position="173"/>
        <end position="182"/>
    </location>
</feature>
<accession>A0AA39CP47</accession>
<feature type="compositionally biased region" description="Basic and acidic residues" evidence="1">
    <location>
        <begin position="84"/>
        <end position="100"/>
    </location>
</feature>
<organism evidence="2 3">
    <name type="scientific">Cladophialophora chaetospira</name>
    <dbReference type="NCBI Taxonomy" id="386627"/>
    <lineage>
        <taxon>Eukaryota</taxon>
        <taxon>Fungi</taxon>
        <taxon>Dikarya</taxon>
        <taxon>Ascomycota</taxon>
        <taxon>Pezizomycotina</taxon>
        <taxon>Eurotiomycetes</taxon>
        <taxon>Chaetothyriomycetidae</taxon>
        <taxon>Chaetothyriales</taxon>
        <taxon>Herpotrichiellaceae</taxon>
        <taxon>Cladophialophora</taxon>
    </lineage>
</organism>
<feature type="compositionally biased region" description="Basic and acidic residues" evidence="1">
    <location>
        <begin position="272"/>
        <end position="282"/>
    </location>
</feature>
<feature type="compositionally biased region" description="Basic residues" evidence="1">
    <location>
        <begin position="358"/>
        <end position="369"/>
    </location>
</feature>
<keyword evidence="3" id="KW-1185">Reference proteome</keyword>
<comment type="caution">
    <text evidence="2">The sequence shown here is derived from an EMBL/GenBank/DDBJ whole genome shotgun (WGS) entry which is preliminary data.</text>
</comment>
<gene>
    <name evidence="2" type="ORF">H2200_001506</name>
</gene>
<dbReference type="Proteomes" id="UP001172673">
    <property type="component" value="Unassembled WGS sequence"/>
</dbReference>
<evidence type="ECO:0000256" key="1">
    <source>
        <dbReference type="SAM" id="MobiDB-lite"/>
    </source>
</evidence>
<feature type="compositionally biased region" description="Polar residues" evidence="1">
    <location>
        <begin position="229"/>
        <end position="271"/>
    </location>
</feature>
<dbReference type="AlphaFoldDB" id="A0AA39CP47"/>
<feature type="compositionally biased region" description="Low complexity" evidence="1">
    <location>
        <begin position="123"/>
        <end position="133"/>
    </location>
</feature>
<dbReference type="PANTHER" id="PTHR28186:SF1">
    <property type="entry name" value="MEIOTICALLY UP-REGULATED GENE 9 PROTEIN"/>
    <property type="match status" value="1"/>
</dbReference>
<reference evidence="2" key="1">
    <citation type="submission" date="2022-10" db="EMBL/GenBank/DDBJ databases">
        <title>Culturing micro-colonial fungi from biological soil crusts in the Mojave desert and describing Neophaeococcomyces mojavensis, and introducing the new genera and species Taxawa tesnikishii.</title>
        <authorList>
            <person name="Kurbessoian T."/>
            <person name="Stajich J.E."/>
        </authorList>
    </citation>
    <scope>NUCLEOTIDE SEQUENCE</scope>
    <source>
        <strain evidence="2">TK_41</strain>
    </source>
</reference>
<evidence type="ECO:0000313" key="2">
    <source>
        <dbReference type="EMBL" id="KAJ9615431.1"/>
    </source>
</evidence>
<protein>
    <submittedName>
        <fullName evidence="2">Uncharacterized protein</fullName>
    </submittedName>
</protein>
<feature type="compositionally biased region" description="Polar residues" evidence="1">
    <location>
        <begin position="331"/>
        <end position="347"/>
    </location>
</feature>
<sequence length="369" mass="40735">MATMSPPISPEPSETRPRAGTAMSHNSTRSRRSNSSASKFELTETHKDKKRLNTKADPSRAINEATPVEQAQEETTQENLRMMAHKDNDGNIIADPDRSNPTRHRMERPLDTIRSFQAAAEGTSSRRSSYTSRPGSQMGFNGDGPGSHRASYYSQNGYSPQRPRVPPAGGYYRNSSYGNFGPQSAVEESPGASQMYARPPMRQQSYPHAGPPNGYYNGAQNGYHHGYQNGYSNGESPVSAHGQQQSYDAMTSGSEEYGKSTNPSSQNSSYDQLHKLRTKPEDFPQENPYAKEISFNQVSPTPAFSPYGMGHGHRGQQITPPPVPSQHFLPPSTNNPRQPIKLNSTAEITPPTSPKKSSWIKRRFSKRAS</sequence>